<dbReference type="GO" id="GO:0005658">
    <property type="term" value="C:alpha DNA polymerase:primase complex"/>
    <property type="evidence" value="ECO:0007669"/>
    <property type="project" value="TreeGrafter"/>
</dbReference>
<dbReference type="GO" id="GO:1902975">
    <property type="term" value="P:mitotic DNA replication initiation"/>
    <property type="evidence" value="ECO:0007669"/>
    <property type="project" value="TreeGrafter"/>
</dbReference>
<evidence type="ECO:0000313" key="4">
    <source>
        <dbReference type="Proteomes" id="UP000007797"/>
    </source>
</evidence>
<organism evidence="3 4">
    <name type="scientific">Cavenderia fasciculata</name>
    <name type="common">Slime mold</name>
    <name type="synonym">Dictyostelium fasciculatum</name>
    <dbReference type="NCBI Taxonomy" id="261658"/>
    <lineage>
        <taxon>Eukaryota</taxon>
        <taxon>Amoebozoa</taxon>
        <taxon>Evosea</taxon>
        <taxon>Eumycetozoa</taxon>
        <taxon>Dictyostelia</taxon>
        <taxon>Acytosteliales</taxon>
        <taxon>Cavenderiaceae</taxon>
        <taxon>Cavenderia</taxon>
    </lineage>
</organism>
<feature type="region of interest" description="Disordered" evidence="1">
    <location>
        <begin position="1"/>
        <end position="261"/>
    </location>
</feature>
<feature type="compositionally biased region" description="Low complexity" evidence="1">
    <location>
        <begin position="180"/>
        <end position="192"/>
    </location>
</feature>
<dbReference type="OMA" id="NEHISCD"/>
<feature type="compositionally biased region" description="Low complexity" evidence="1">
    <location>
        <begin position="156"/>
        <end position="173"/>
    </location>
</feature>
<dbReference type="InterPro" id="IPR006133">
    <property type="entry name" value="DNA-dir_DNA_pol_B_exonuc"/>
</dbReference>
<feature type="compositionally biased region" description="Acidic residues" evidence="1">
    <location>
        <begin position="31"/>
        <end position="44"/>
    </location>
</feature>
<feature type="domain" description="DNA-directed DNA polymerase family B exonuclease" evidence="2">
    <location>
        <begin position="496"/>
        <end position="741"/>
    </location>
</feature>
<feature type="compositionally biased region" description="Basic and acidic residues" evidence="1">
    <location>
        <begin position="122"/>
        <end position="139"/>
    </location>
</feature>
<protein>
    <recommendedName>
        <fullName evidence="2">DNA-directed DNA polymerase family B exonuclease domain-containing protein</fullName>
    </recommendedName>
</protein>
<dbReference type="Gene3D" id="2.40.50.730">
    <property type="match status" value="1"/>
</dbReference>
<evidence type="ECO:0000256" key="1">
    <source>
        <dbReference type="SAM" id="MobiDB-lite"/>
    </source>
</evidence>
<dbReference type="KEGG" id="dfa:DFA_10794"/>
<feature type="compositionally biased region" description="Basic and acidic residues" evidence="1">
    <location>
        <begin position="21"/>
        <end position="30"/>
    </location>
</feature>
<dbReference type="CDD" id="cd05776">
    <property type="entry name" value="DNA_polB_alpha_exo"/>
    <property type="match status" value="1"/>
</dbReference>
<feature type="compositionally biased region" description="Low complexity" evidence="1">
    <location>
        <begin position="244"/>
        <end position="258"/>
    </location>
</feature>
<accession>F4QBE8</accession>
<feature type="compositionally biased region" description="Acidic residues" evidence="1">
    <location>
        <begin position="208"/>
        <end position="218"/>
    </location>
</feature>
<name>F4QBE8_CACFS</name>
<keyword evidence="4" id="KW-1185">Reference proteome</keyword>
<dbReference type="GO" id="GO:0003697">
    <property type="term" value="F:single-stranded DNA binding"/>
    <property type="evidence" value="ECO:0007669"/>
    <property type="project" value="TreeGrafter"/>
</dbReference>
<dbReference type="STRING" id="1054147.F4QBE8"/>
<dbReference type="PANTHER" id="PTHR45861">
    <property type="entry name" value="DNA POLYMERASE ALPHA CATALYTIC SUBUNIT"/>
    <property type="match status" value="1"/>
</dbReference>
<sequence>MAREQRAKKTAASLQALRRAKSGEEKRSEQIQEEEEEELNESSDDEKGEKNTITNIEEELEKKRKIRDFVVDDDEYGYRERSDGEEDHDNDDDDDYSGEEAKESKSSSKVVKRKKKDNSSSSKKDEKKQEEKEKKKKVDVVPIANRMDQFLNKTVSSSSSSSSNTTSSSTSMSLAERMQKSNQSTTTATTKSKTNDDMMELYLKDLQENPDQEMDIDFIEQQKRALEEQERIEKEKEKEKEEQSTSTTSTNTTTTTTIKNDEDLNLEDFEKDEESFEFDFNEDEPKVPTVTFTASAPVLQTKTPTISLVSPKTTNDWWKKAEDSVISIGEFENLCVKDVSSIPMITIQNQKGLEFFFLTAEEETQGTFVGKIYLFGKVKQQVGTVTRFVSCCIVVENLQRNVFLLPRSYCVDAKGEPTTIQPTDEMIEKEIKSIMDANKIKNWTCKKVSRSICFDYKEENKSTNISKYDNLWKISYPSNFAPLKNDIQGLTFKCGYGITSSPLELFLLKTRIMGPCWMVLRNVKPVLDVSQKISYCRFEARVPSFKDVAPFDKVKLAPQPSPPIVVMALSVKTTSTKDSNEILMISSVVNEHISCDGGTIQSARENVKYMTSIRPLTGQTLPMDFKQQGQSRQNLSVQNNERLVLTQLANTIMSVDPDMLAGHNIIGYDLDVIIHRMKELKVQNWSYLGKLRRTQFPRLSGGIGSAENSYQEKQVLIGRLVCDTYLLSKEFLQKEKNYSLVELSKTQLQIEKQSINLLAVDSYFNNSKRQDKFNN</sequence>
<dbReference type="GO" id="GO:0003682">
    <property type="term" value="F:chromatin binding"/>
    <property type="evidence" value="ECO:0007669"/>
    <property type="project" value="TreeGrafter"/>
</dbReference>
<dbReference type="EMBL" id="GL883027">
    <property type="protein sequence ID" value="EGG14920.1"/>
    <property type="molecule type" value="Genomic_DNA"/>
</dbReference>
<feature type="compositionally biased region" description="Acidic residues" evidence="1">
    <location>
        <begin position="83"/>
        <end position="98"/>
    </location>
</feature>
<dbReference type="Gene3D" id="3.30.420.10">
    <property type="entry name" value="Ribonuclease H-like superfamily/Ribonuclease H"/>
    <property type="match status" value="1"/>
</dbReference>
<dbReference type="InterPro" id="IPR012337">
    <property type="entry name" value="RNaseH-like_sf"/>
</dbReference>
<feature type="compositionally biased region" description="Basic and acidic residues" evidence="1">
    <location>
        <begin position="220"/>
        <end position="243"/>
    </location>
</feature>
<dbReference type="SUPFAM" id="SSF53098">
    <property type="entry name" value="Ribonuclease H-like"/>
    <property type="match status" value="1"/>
</dbReference>
<dbReference type="GO" id="GO:0006272">
    <property type="term" value="P:leading strand elongation"/>
    <property type="evidence" value="ECO:0007669"/>
    <property type="project" value="TreeGrafter"/>
</dbReference>
<dbReference type="GO" id="GO:0003688">
    <property type="term" value="F:DNA replication origin binding"/>
    <property type="evidence" value="ECO:0007669"/>
    <property type="project" value="TreeGrafter"/>
</dbReference>
<proteinExistence type="predicted"/>
<dbReference type="Pfam" id="PF03104">
    <property type="entry name" value="DNA_pol_B_exo1"/>
    <property type="match status" value="1"/>
</dbReference>
<dbReference type="GO" id="GO:0006273">
    <property type="term" value="P:lagging strand elongation"/>
    <property type="evidence" value="ECO:0007669"/>
    <property type="project" value="TreeGrafter"/>
</dbReference>
<dbReference type="Gene3D" id="3.30.70.2820">
    <property type="match status" value="1"/>
</dbReference>
<dbReference type="GeneID" id="14866822"/>
<reference evidence="4" key="1">
    <citation type="journal article" date="2011" name="Genome Res.">
        <title>Phylogeny-wide analysis of social amoeba genomes highlights ancient origins for complex intercellular communication.</title>
        <authorList>
            <person name="Heidel A.J."/>
            <person name="Lawal H.M."/>
            <person name="Felder M."/>
            <person name="Schilde C."/>
            <person name="Helps N.R."/>
            <person name="Tunggal B."/>
            <person name="Rivero F."/>
            <person name="John U."/>
            <person name="Schleicher M."/>
            <person name="Eichinger L."/>
            <person name="Platzer M."/>
            <person name="Noegel A.A."/>
            <person name="Schaap P."/>
            <person name="Gloeckner G."/>
        </authorList>
    </citation>
    <scope>NUCLEOTIDE SEQUENCE [LARGE SCALE GENOMIC DNA]</scope>
    <source>
        <strain evidence="4">SH3</strain>
    </source>
</reference>
<dbReference type="AlphaFoldDB" id="F4QBE8"/>
<dbReference type="GO" id="GO:0003887">
    <property type="term" value="F:DNA-directed DNA polymerase activity"/>
    <property type="evidence" value="ECO:0007669"/>
    <property type="project" value="TreeGrafter"/>
</dbReference>
<dbReference type="RefSeq" id="XP_004351436.1">
    <property type="nucleotide sequence ID" value="XM_004351384.1"/>
</dbReference>
<gene>
    <name evidence="3" type="ORF">DFA_10794</name>
</gene>
<dbReference type="OrthoDB" id="6755010at2759"/>
<dbReference type="PANTHER" id="PTHR45861:SF1">
    <property type="entry name" value="DNA POLYMERASE ALPHA CATALYTIC SUBUNIT"/>
    <property type="match status" value="1"/>
</dbReference>
<dbReference type="Proteomes" id="UP000007797">
    <property type="component" value="Unassembled WGS sequence"/>
</dbReference>
<evidence type="ECO:0000313" key="3">
    <source>
        <dbReference type="EMBL" id="EGG14920.1"/>
    </source>
</evidence>
<evidence type="ECO:0000259" key="2">
    <source>
        <dbReference type="Pfam" id="PF03104"/>
    </source>
</evidence>
<dbReference type="InterPro" id="IPR036397">
    <property type="entry name" value="RNaseH_sf"/>
</dbReference>